<organism evidence="1 2">
    <name type="scientific">Senna tora</name>
    <dbReference type="NCBI Taxonomy" id="362788"/>
    <lineage>
        <taxon>Eukaryota</taxon>
        <taxon>Viridiplantae</taxon>
        <taxon>Streptophyta</taxon>
        <taxon>Embryophyta</taxon>
        <taxon>Tracheophyta</taxon>
        <taxon>Spermatophyta</taxon>
        <taxon>Magnoliopsida</taxon>
        <taxon>eudicotyledons</taxon>
        <taxon>Gunneridae</taxon>
        <taxon>Pentapetalae</taxon>
        <taxon>rosids</taxon>
        <taxon>fabids</taxon>
        <taxon>Fabales</taxon>
        <taxon>Fabaceae</taxon>
        <taxon>Caesalpinioideae</taxon>
        <taxon>Cassia clade</taxon>
        <taxon>Senna</taxon>
    </lineage>
</organism>
<evidence type="ECO:0000313" key="1">
    <source>
        <dbReference type="EMBL" id="KAF7837987.1"/>
    </source>
</evidence>
<keyword evidence="2" id="KW-1185">Reference proteome</keyword>
<dbReference type="AlphaFoldDB" id="A0A834X5A3"/>
<evidence type="ECO:0000313" key="2">
    <source>
        <dbReference type="Proteomes" id="UP000634136"/>
    </source>
</evidence>
<comment type="caution">
    <text evidence="1">The sequence shown here is derived from an EMBL/GenBank/DDBJ whole genome shotgun (WGS) entry which is preliminary data.</text>
</comment>
<proteinExistence type="predicted"/>
<sequence>MAKMVKNMQKDGIRSIQMKEMGKKSIGHHRMKQASSICHGQGYGSLQKQMVHVDFALGMQVLHCLNHCPESHQQMKRPLLEKNPLSFARIVA</sequence>
<reference evidence="1" key="1">
    <citation type="submission" date="2020-09" db="EMBL/GenBank/DDBJ databases">
        <title>Genome-Enabled Discovery of Anthraquinone Biosynthesis in Senna tora.</title>
        <authorList>
            <person name="Kang S.-H."/>
            <person name="Pandey R.P."/>
            <person name="Lee C.-M."/>
            <person name="Sim J.-S."/>
            <person name="Jeong J.-T."/>
            <person name="Choi B.-S."/>
            <person name="Jung M."/>
            <person name="Ginzburg D."/>
            <person name="Zhao K."/>
            <person name="Won S.Y."/>
            <person name="Oh T.-J."/>
            <person name="Yu Y."/>
            <person name="Kim N.-H."/>
            <person name="Lee O.R."/>
            <person name="Lee T.-H."/>
            <person name="Bashyal P."/>
            <person name="Kim T.-S."/>
            <person name="Lee W.-H."/>
            <person name="Kawkins C."/>
            <person name="Kim C.-K."/>
            <person name="Kim J.S."/>
            <person name="Ahn B.O."/>
            <person name="Rhee S.Y."/>
            <person name="Sohng J.K."/>
        </authorList>
    </citation>
    <scope>NUCLEOTIDE SEQUENCE</scope>
    <source>
        <tissue evidence="1">Leaf</tissue>
    </source>
</reference>
<name>A0A834X5A3_9FABA</name>
<protein>
    <submittedName>
        <fullName evidence="1">Uncharacterized protein</fullName>
    </submittedName>
</protein>
<gene>
    <name evidence="1" type="ORF">G2W53_006469</name>
</gene>
<dbReference type="Proteomes" id="UP000634136">
    <property type="component" value="Unassembled WGS sequence"/>
</dbReference>
<dbReference type="EMBL" id="JAAIUW010000003">
    <property type="protein sequence ID" value="KAF7837987.1"/>
    <property type="molecule type" value="Genomic_DNA"/>
</dbReference>
<accession>A0A834X5A3</accession>